<comment type="similarity">
    <text evidence="1">Belongs to the CapA family.</text>
</comment>
<proteinExistence type="inferred from homology"/>
<keyword evidence="4" id="KW-1185">Reference proteome</keyword>
<accession>A0A9X2DM76</accession>
<evidence type="ECO:0000313" key="3">
    <source>
        <dbReference type="EMBL" id="MCM3712727.1"/>
    </source>
</evidence>
<organism evidence="3 4">
    <name type="scientific">Halalkalibacter oceani</name>
    <dbReference type="NCBI Taxonomy" id="1653776"/>
    <lineage>
        <taxon>Bacteria</taxon>
        <taxon>Bacillati</taxon>
        <taxon>Bacillota</taxon>
        <taxon>Bacilli</taxon>
        <taxon>Bacillales</taxon>
        <taxon>Bacillaceae</taxon>
        <taxon>Halalkalibacter</taxon>
    </lineage>
</organism>
<feature type="domain" description="Capsule synthesis protein CapA" evidence="2">
    <location>
        <begin position="1"/>
        <end position="296"/>
    </location>
</feature>
<dbReference type="SUPFAM" id="SSF56300">
    <property type="entry name" value="Metallo-dependent phosphatases"/>
    <property type="match status" value="1"/>
</dbReference>
<dbReference type="Pfam" id="PF09587">
    <property type="entry name" value="PGA_cap"/>
    <property type="match status" value="1"/>
</dbReference>
<dbReference type="PANTHER" id="PTHR33393:SF11">
    <property type="entry name" value="POLYGLUTAMINE SYNTHESIS ACCESSORY PROTEIN RV0574C-RELATED"/>
    <property type="match status" value="1"/>
</dbReference>
<reference evidence="3" key="1">
    <citation type="submission" date="2022-05" db="EMBL/GenBank/DDBJ databases">
        <title>Comparative Genomics of Spacecraft Associated Microbes.</title>
        <authorList>
            <person name="Tran M.T."/>
            <person name="Wright A."/>
            <person name="Seuylemezian A."/>
            <person name="Eisen J."/>
            <person name="Coil D."/>
        </authorList>
    </citation>
    <scope>NUCLEOTIDE SEQUENCE</scope>
    <source>
        <strain evidence="3">214.1.1</strain>
    </source>
</reference>
<sequence>MTEKEQDQDLMSLIGEADCRFTNLEVTTHHYEGYPSAMSGGTWAIAPPTVLSDLKYYQFNCVTWANNHTLDYLYGGLEATERYLDEAGFVHAGVGKHLDAAAAPKYLESPAGRIAIIGATSTFHEFWRAGKQRGDSLGRPGVNPLRYQTTFYLNQKNMEHLQQVAAVTGINAEHELAVKEGFALAGAQYKFGDYSFELSEEEGMKRHLHEGDVKRIRAAIANAKRQADYVLMSIHTHEMGEGRKDVAPDFLEDFARLCIDEGAHAVIGHGPHIVRGIEIYKNRPIFYSLGNFIFQNDTVATLPHDFYEQYGIEGEATVADALDIRSANGTRGLGVNKKVWESVVPLWEMEDGKLTSLRLHPIELGFGLPRYERGWPKLSANLDVLYDLQRLSEPYGTKITIKDGVGHVSL</sequence>
<dbReference type="InterPro" id="IPR029052">
    <property type="entry name" value="Metallo-depent_PP-like"/>
</dbReference>
<dbReference type="PANTHER" id="PTHR33393">
    <property type="entry name" value="POLYGLUTAMINE SYNTHESIS ACCESSORY PROTEIN RV0574C-RELATED"/>
    <property type="match status" value="1"/>
</dbReference>
<dbReference type="InterPro" id="IPR019079">
    <property type="entry name" value="Capsule_synth_CapA"/>
</dbReference>
<evidence type="ECO:0000259" key="2">
    <source>
        <dbReference type="SMART" id="SM00854"/>
    </source>
</evidence>
<dbReference type="Proteomes" id="UP001139179">
    <property type="component" value="Unassembled WGS sequence"/>
</dbReference>
<evidence type="ECO:0000256" key="1">
    <source>
        <dbReference type="ARBA" id="ARBA00005662"/>
    </source>
</evidence>
<dbReference type="AlphaFoldDB" id="A0A9X2DM76"/>
<gene>
    <name evidence="3" type="ORF">M3202_01410</name>
</gene>
<protein>
    <submittedName>
        <fullName evidence="3">CapA family protein</fullName>
    </submittedName>
</protein>
<dbReference type="SMART" id="SM00854">
    <property type="entry name" value="PGA_cap"/>
    <property type="match status" value="1"/>
</dbReference>
<name>A0A9X2DM76_9BACI</name>
<dbReference type="EMBL" id="JAMBOL010000001">
    <property type="protein sequence ID" value="MCM3712727.1"/>
    <property type="molecule type" value="Genomic_DNA"/>
</dbReference>
<dbReference type="InterPro" id="IPR052169">
    <property type="entry name" value="CW_Biosynth-Accessory"/>
</dbReference>
<dbReference type="CDD" id="cd07381">
    <property type="entry name" value="MPP_CapA"/>
    <property type="match status" value="1"/>
</dbReference>
<evidence type="ECO:0000313" key="4">
    <source>
        <dbReference type="Proteomes" id="UP001139179"/>
    </source>
</evidence>
<comment type="caution">
    <text evidence="3">The sequence shown here is derived from an EMBL/GenBank/DDBJ whole genome shotgun (WGS) entry which is preliminary data.</text>
</comment>